<accession>A0A2A5CAJ6</accession>
<name>A0A2A5CAJ6_9GAMM</name>
<dbReference type="GO" id="GO:0009306">
    <property type="term" value="P:protein secretion"/>
    <property type="evidence" value="ECO:0007669"/>
    <property type="project" value="InterPro"/>
</dbReference>
<dbReference type="Pfam" id="PF00263">
    <property type="entry name" value="Secretin"/>
    <property type="match status" value="1"/>
</dbReference>
<comment type="caution">
    <text evidence="3">The sequence shown here is derived from an EMBL/GenBank/DDBJ whole genome shotgun (WGS) entry which is preliminary data.</text>
</comment>
<dbReference type="Proteomes" id="UP000228987">
    <property type="component" value="Unassembled WGS sequence"/>
</dbReference>
<evidence type="ECO:0000313" key="4">
    <source>
        <dbReference type="Proteomes" id="UP000228987"/>
    </source>
</evidence>
<proteinExistence type="inferred from homology"/>
<protein>
    <submittedName>
        <fullName evidence="3">Type II and III secretion system protein</fullName>
    </submittedName>
</protein>
<reference evidence="4" key="1">
    <citation type="submission" date="2017-08" db="EMBL/GenBank/DDBJ databases">
        <title>A dynamic microbial community with high functional redundancy inhabits the cold, oxic subseafloor aquifer.</title>
        <authorList>
            <person name="Tully B.J."/>
            <person name="Wheat C.G."/>
            <person name="Glazer B.T."/>
            <person name="Huber J.A."/>
        </authorList>
    </citation>
    <scope>NUCLEOTIDE SEQUENCE [LARGE SCALE GENOMIC DNA]</scope>
</reference>
<dbReference type="InterPro" id="IPR050810">
    <property type="entry name" value="Bact_Secretion_Sys_Channel"/>
</dbReference>
<gene>
    <name evidence="3" type="ORF">COA71_09900</name>
</gene>
<dbReference type="EMBL" id="NVWI01000007">
    <property type="protein sequence ID" value="PCJ40904.1"/>
    <property type="molecule type" value="Genomic_DNA"/>
</dbReference>
<dbReference type="PANTHER" id="PTHR30332:SF17">
    <property type="entry name" value="TYPE IV PILIATION SYSTEM PROTEIN DR_0774-RELATED"/>
    <property type="match status" value="1"/>
</dbReference>
<dbReference type="AlphaFoldDB" id="A0A2A5CAJ6"/>
<evidence type="ECO:0000259" key="2">
    <source>
        <dbReference type="Pfam" id="PF00263"/>
    </source>
</evidence>
<dbReference type="GO" id="GO:0015627">
    <property type="term" value="C:type II protein secretion system complex"/>
    <property type="evidence" value="ECO:0007669"/>
    <property type="project" value="TreeGrafter"/>
</dbReference>
<dbReference type="PANTHER" id="PTHR30332">
    <property type="entry name" value="PROBABLE GENERAL SECRETION PATHWAY PROTEIN D"/>
    <property type="match status" value="1"/>
</dbReference>
<dbReference type="Gene3D" id="3.55.50.30">
    <property type="match status" value="1"/>
</dbReference>
<dbReference type="PROSITE" id="PS51257">
    <property type="entry name" value="PROKAR_LIPOPROTEIN"/>
    <property type="match status" value="1"/>
</dbReference>
<dbReference type="InterPro" id="IPR004846">
    <property type="entry name" value="T2SS/T3SS_dom"/>
</dbReference>
<organism evidence="3 4">
    <name type="scientific">SAR86 cluster bacterium</name>
    <dbReference type="NCBI Taxonomy" id="2030880"/>
    <lineage>
        <taxon>Bacteria</taxon>
        <taxon>Pseudomonadati</taxon>
        <taxon>Pseudomonadota</taxon>
        <taxon>Gammaproteobacteria</taxon>
        <taxon>SAR86 cluster</taxon>
    </lineage>
</organism>
<dbReference type="InterPro" id="IPR001775">
    <property type="entry name" value="GspD/PilQ"/>
</dbReference>
<evidence type="ECO:0000256" key="1">
    <source>
        <dbReference type="RuleBase" id="RU004003"/>
    </source>
</evidence>
<comment type="similarity">
    <text evidence="1">Belongs to the bacterial secretin family.</text>
</comment>
<dbReference type="PRINTS" id="PR00811">
    <property type="entry name" value="BCTERIALGSPD"/>
</dbReference>
<evidence type="ECO:0000313" key="3">
    <source>
        <dbReference type="EMBL" id="PCJ40904.1"/>
    </source>
</evidence>
<sequence length="556" mass="60028">MLRKNKKILPEALNVDARNVALSSLTAVFLLLCSCTSNQLQPALPEIVESGRHLEAPTLPNPEAASTGNTDIPAVVSTLPLISLPEPVEEPDLYSVSVMNVPVRDLLFTIARDAAINIDIHPAITGQVSLNAIDQTILQILERLSQQIDIRWTFDQGNNVLVEPDSAFWRTYEVDYVNVTRTAETSTDIATSITSGGGGNNNSTANLTQTSNYDFWQSLTDNVAALLTDISADAANAETNNSVVSSPESGLLNVRATARQHSEVQTFINLVQRRSLAQVLIEVTVVEVSLSDSYQSGVDWNAVVSNSNLDISFDQLVTGANLNNSPTNVLNISGNDDTGESVSATIRLLSQFGDLKVLSSPRIMALNNQPAMLRVVDNRIYFTIDVTPAVIGVNGNITSQAIFTSSVETVPVGFVMTVTPQISNDDQVTLNVRPTISRIVRFVNDPNPELAASGVVNAIPEIQVREMESVMKVFSGDIAVLGGLMQDSLDNNNTGVPGLSRLPGIGGLFSLRDDTSTKTELIIFIRPVVIRQASLEGDLERYRQYLPENGLGINNS</sequence>
<feature type="domain" description="Type II/III secretion system secretin-like" evidence="2">
    <location>
        <begin position="349"/>
        <end position="531"/>
    </location>
</feature>